<evidence type="ECO:0000256" key="5">
    <source>
        <dbReference type="ARBA" id="ARBA00022692"/>
    </source>
</evidence>
<comment type="subcellular location">
    <subcellularLocation>
        <location evidence="1">Cell membrane</location>
        <topology evidence="1">Multi-pass membrane protein</topology>
    </subcellularLocation>
</comment>
<keyword evidence="4" id="KW-1003">Cell membrane</keyword>
<feature type="transmembrane region" description="Helical" evidence="8">
    <location>
        <begin position="62"/>
        <end position="82"/>
    </location>
</feature>
<feature type="transmembrane region" description="Helical" evidence="8">
    <location>
        <begin position="240"/>
        <end position="267"/>
    </location>
</feature>
<accession>A0A849HJS3</accession>
<dbReference type="InterPro" id="IPR000522">
    <property type="entry name" value="ABC_transptr_permease_BtuC"/>
</dbReference>
<proteinExistence type="inferred from homology"/>
<keyword evidence="6 8" id="KW-1133">Transmembrane helix</keyword>
<feature type="transmembrane region" description="Helical" evidence="8">
    <location>
        <begin position="152"/>
        <end position="172"/>
    </location>
</feature>
<feature type="transmembrane region" description="Helical" evidence="8">
    <location>
        <begin position="121"/>
        <end position="140"/>
    </location>
</feature>
<feature type="transmembrane region" description="Helical" evidence="8">
    <location>
        <begin position="94"/>
        <end position="115"/>
    </location>
</feature>
<dbReference type="PANTHER" id="PTHR30472:SF1">
    <property type="entry name" value="FE(3+) DICITRATE TRANSPORT SYSTEM PERMEASE PROTEIN FECC-RELATED"/>
    <property type="match status" value="1"/>
</dbReference>
<evidence type="ECO:0000313" key="10">
    <source>
        <dbReference type="Proteomes" id="UP000588586"/>
    </source>
</evidence>
<dbReference type="AlphaFoldDB" id="A0A849HJS3"/>
<sequence length="336" mass="33749">MTLTNRTTRPALAVTIALAVLAAGVVASLHVGSRMLSPEVVWAALTDPRADDADHAVVTARVARTVLALLAGGALGLAGAAMQGLTRNPLGDPGILGINAGAALGMVTAVALLGVTSLPVQIWFALAGAAVAGVLVHAIAGLGRDGATPIKLAVAGAAATAGFTSWTSALLITDLQTLETFRFWQVGTVGGRGVEVVGPVLPFLLTGAVLALTGARLLDVLALGDDLARGLGRRAGLDRLVVGLSVILLAGAATALAGPIAFVGLVAPHAARILLGPSYFRILPMSVVIGAALVTWADVVGRVILPPTEVQVGIMTAVIGVPVFFALVRRGRMGSL</sequence>
<dbReference type="GO" id="GO:0033214">
    <property type="term" value="P:siderophore-iron import into cell"/>
    <property type="evidence" value="ECO:0007669"/>
    <property type="project" value="TreeGrafter"/>
</dbReference>
<evidence type="ECO:0000256" key="2">
    <source>
        <dbReference type="ARBA" id="ARBA00007935"/>
    </source>
</evidence>
<evidence type="ECO:0000256" key="6">
    <source>
        <dbReference type="ARBA" id="ARBA00022989"/>
    </source>
</evidence>
<evidence type="ECO:0000313" key="9">
    <source>
        <dbReference type="EMBL" id="NNM47542.1"/>
    </source>
</evidence>
<organism evidence="9 10">
    <name type="scientific">Knoellia koreensis</name>
    <dbReference type="NCBI Taxonomy" id="2730921"/>
    <lineage>
        <taxon>Bacteria</taxon>
        <taxon>Bacillati</taxon>
        <taxon>Actinomycetota</taxon>
        <taxon>Actinomycetes</taxon>
        <taxon>Micrococcales</taxon>
        <taxon>Intrasporangiaceae</taxon>
        <taxon>Knoellia</taxon>
    </lineage>
</organism>
<evidence type="ECO:0000256" key="3">
    <source>
        <dbReference type="ARBA" id="ARBA00022448"/>
    </source>
</evidence>
<protein>
    <submittedName>
        <fullName evidence="9">Iron ABC transporter permease</fullName>
    </submittedName>
</protein>
<dbReference type="FunFam" id="1.10.3470.10:FF:000001">
    <property type="entry name" value="Vitamin B12 ABC transporter permease BtuC"/>
    <property type="match status" value="1"/>
</dbReference>
<dbReference type="GO" id="GO:0022857">
    <property type="term" value="F:transmembrane transporter activity"/>
    <property type="evidence" value="ECO:0007669"/>
    <property type="project" value="InterPro"/>
</dbReference>
<reference evidence="9 10" key="1">
    <citation type="submission" date="2020-04" db="EMBL/GenBank/DDBJ databases">
        <title>Knoellia sp. isolate from air conditioner.</title>
        <authorList>
            <person name="Chea S."/>
            <person name="Kim D.-U."/>
        </authorList>
    </citation>
    <scope>NUCLEOTIDE SEQUENCE [LARGE SCALE GENOMIC DNA]</scope>
    <source>
        <strain evidence="9 10">DB2414S</strain>
    </source>
</reference>
<comment type="caution">
    <text evidence="9">The sequence shown here is derived from an EMBL/GenBank/DDBJ whole genome shotgun (WGS) entry which is preliminary data.</text>
</comment>
<keyword evidence="3" id="KW-0813">Transport</keyword>
<evidence type="ECO:0000256" key="1">
    <source>
        <dbReference type="ARBA" id="ARBA00004651"/>
    </source>
</evidence>
<dbReference type="CDD" id="cd06550">
    <property type="entry name" value="TM_ABC_iron-siderophores_like"/>
    <property type="match status" value="1"/>
</dbReference>
<dbReference type="Gene3D" id="1.10.3470.10">
    <property type="entry name" value="ABC transporter involved in vitamin B12 uptake, BtuC"/>
    <property type="match status" value="1"/>
</dbReference>
<comment type="similarity">
    <text evidence="2">Belongs to the binding-protein-dependent transport system permease family. FecCD subfamily.</text>
</comment>
<name>A0A849HJS3_9MICO</name>
<feature type="transmembrane region" description="Helical" evidence="8">
    <location>
        <begin position="310"/>
        <end position="328"/>
    </location>
</feature>
<dbReference type="SUPFAM" id="SSF81345">
    <property type="entry name" value="ABC transporter involved in vitamin B12 uptake, BtuC"/>
    <property type="match status" value="1"/>
</dbReference>
<feature type="transmembrane region" description="Helical" evidence="8">
    <location>
        <begin position="279"/>
        <end position="304"/>
    </location>
</feature>
<dbReference type="GO" id="GO:0005886">
    <property type="term" value="C:plasma membrane"/>
    <property type="evidence" value="ECO:0007669"/>
    <property type="project" value="UniProtKB-SubCell"/>
</dbReference>
<evidence type="ECO:0000256" key="8">
    <source>
        <dbReference type="SAM" id="Phobius"/>
    </source>
</evidence>
<dbReference type="Pfam" id="PF01032">
    <property type="entry name" value="FecCD"/>
    <property type="match status" value="1"/>
</dbReference>
<gene>
    <name evidence="9" type="ORF">HJG52_16230</name>
</gene>
<dbReference type="PANTHER" id="PTHR30472">
    <property type="entry name" value="FERRIC ENTEROBACTIN TRANSPORT SYSTEM PERMEASE PROTEIN"/>
    <property type="match status" value="1"/>
</dbReference>
<keyword evidence="10" id="KW-1185">Reference proteome</keyword>
<dbReference type="InterPro" id="IPR037294">
    <property type="entry name" value="ABC_BtuC-like"/>
</dbReference>
<dbReference type="Proteomes" id="UP000588586">
    <property type="component" value="Unassembled WGS sequence"/>
</dbReference>
<evidence type="ECO:0000256" key="4">
    <source>
        <dbReference type="ARBA" id="ARBA00022475"/>
    </source>
</evidence>
<keyword evidence="7 8" id="KW-0472">Membrane</keyword>
<dbReference type="RefSeq" id="WP_171244672.1">
    <property type="nucleotide sequence ID" value="NZ_JABEPQ010000004.1"/>
</dbReference>
<evidence type="ECO:0000256" key="7">
    <source>
        <dbReference type="ARBA" id="ARBA00023136"/>
    </source>
</evidence>
<dbReference type="EMBL" id="JABEPQ010000004">
    <property type="protein sequence ID" value="NNM47542.1"/>
    <property type="molecule type" value="Genomic_DNA"/>
</dbReference>
<keyword evidence="5 8" id="KW-0812">Transmembrane</keyword>